<feature type="transmembrane region" description="Helical" evidence="1">
    <location>
        <begin position="161"/>
        <end position="180"/>
    </location>
</feature>
<gene>
    <name evidence="2" type="ORF">AB3G34_10405</name>
</gene>
<dbReference type="AlphaFoldDB" id="A0AB39VXP3"/>
<feature type="transmembrane region" description="Helical" evidence="1">
    <location>
        <begin position="120"/>
        <end position="141"/>
    </location>
</feature>
<feature type="transmembrane region" description="Helical" evidence="1">
    <location>
        <begin position="39"/>
        <end position="55"/>
    </location>
</feature>
<sequence>MLFNKYFVAIYFIIAIYFYFIISYLNRNGIWEISLYKDFIFWFLTTALVMVFNVTSLKNFKDFKVVILKLFSITLFSEFLIGFFNFSLIGELILIPTVTFISLLYFYADYNKQKEGYLAVSKFLNSLLSIVGISILIYVVYKVITNGKDLISISNLKSFLFSPLFTLFFIPIVYLIVVFMKYEDIFGNLNRSQFINRKRKLKIKILFLFFGNINLKSLDNAKEITIWNKNELNNEEKLMNYIRKRIRYTEH</sequence>
<dbReference type="EMBL" id="CP165625">
    <property type="protein sequence ID" value="XDU94308.1"/>
    <property type="molecule type" value="Genomic_DNA"/>
</dbReference>
<keyword evidence="1" id="KW-0472">Membrane</keyword>
<evidence type="ECO:0000313" key="2">
    <source>
        <dbReference type="EMBL" id="XDU94308.1"/>
    </source>
</evidence>
<keyword evidence="1" id="KW-0812">Transmembrane</keyword>
<feature type="transmembrane region" description="Helical" evidence="1">
    <location>
        <begin position="7"/>
        <end position="27"/>
    </location>
</feature>
<keyword evidence="1" id="KW-1133">Transmembrane helix</keyword>
<organism evidence="2">
    <name type="scientific">Flavobacterium sp. WC2409</name>
    <dbReference type="NCBI Taxonomy" id="3234139"/>
    <lineage>
        <taxon>Bacteria</taxon>
        <taxon>Pseudomonadati</taxon>
        <taxon>Bacteroidota</taxon>
        <taxon>Flavobacteriia</taxon>
        <taxon>Flavobacteriales</taxon>
        <taxon>Flavobacteriaceae</taxon>
        <taxon>Flavobacterium</taxon>
    </lineage>
</organism>
<name>A0AB39VXP3_9FLAO</name>
<accession>A0AB39VXP3</accession>
<protein>
    <submittedName>
        <fullName evidence="2">Uncharacterized protein</fullName>
    </submittedName>
</protein>
<feature type="transmembrane region" description="Helical" evidence="1">
    <location>
        <begin position="67"/>
        <end position="86"/>
    </location>
</feature>
<proteinExistence type="predicted"/>
<dbReference type="RefSeq" id="WP_369752397.1">
    <property type="nucleotide sequence ID" value="NZ_CP165625.1"/>
</dbReference>
<feature type="transmembrane region" description="Helical" evidence="1">
    <location>
        <begin position="92"/>
        <end position="108"/>
    </location>
</feature>
<evidence type="ECO:0000256" key="1">
    <source>
        <dbReference type="SAM" id="Phobius"/>
    </source>
</evidence>
<reference evidence="2" key="1">
    <citation type="submission" date="2024-07" db="EMBL/GenBank/DDBJ databases">
        <authorList>
            <person name="Biller S.J."/>
        </authorList>
    </citation>
    <scope>NUCLEOTIDE SEQUENCE</scope>
    <source>
        <strain evidence="2">WC2409</strain>
    </source>
</reference>